<dbReference type="EMBL" id="BSYO01000005">
    <property type="protein sequence ID" value="GMH04988.1"/>
    <property type="molecule type" value="Genomic_DNA"/>
</dbReference>
<proteinExistence type="predicted"/>
<feature type="region of interest" description="Disordered" evidence="1">
    <location>
        <begin position="89"/>
        <end position="122"/>
    </location>
</feature>
<gene>
    <name evidence="2" type="ORF">Nepgr_006828</name>
</gene>
<dbReference type="AlphaFoldDB" id="A0AAD3S5U8"/>
<evidence type="ECO:0000256" key="1">
    <source>
        <dbReference type="SAM" id="MobiDB-lite"/>
    </source>
</evidence>
<evidence type="ECO:0000313" key="3">
    <source>
        <dbReference type="Proteomes" id="UP001279734"/>
    </source>
</evidence>
<organism evidence="2 3">
    <name type="scientific">Nepenthes gracilis</name>
    <name type="common">Slender pitcher plant</name>
    <dbReference type="NCBI Taxonomy" id="150966"/>
    <lineage>
        <taxon>Eukaryota</taxon>
        <taxon>Viridiplantae</taxon>
        <taxon>Streptophyta</taxon>
        <taxon>Embryophyta</taxon>
        <taxon>Tracheophyta</taxon>
        <taxon>Spermatophyta</taxon>
        <taxon>Magnoliopsida</taxon>
        <taxon>eudicotyledons</taxon>
        <taxon>Gunneridae</taxon>
        <taxon>Pentapetalae</taxon>
        <taxon>Caryophyllales</taxon>
        <taxon>Nepenthaceae</taxon>
        <taxon>Nepenthes</taxon>
    </lineage>
</organism>
<feature type="compositionally biased region" description="Basic residues" evidence="1">
    <location>
        <begin position="112"/>
        <end position="122"/>
    </location>
</feature>
<dbReference type="Proteomes" id="UP001279734">
    <property type="component" value="Unassembled WGS sequence"/>
</dbReference>
<name>A0AAD3S5U8_NEPGR</name>
<keyword evidence="3" id="KW-1185">Reference proteome</keyword>
<reference evidence="2" key="1">
    <citation type="submission" date="2023-05" db="EMBL/GenBank/DDBJ databases">
        <title>Nepenthes gracilis genome sequencing.</title>
        <authorList>
            <person name="Fukushima K."/>
        </authorList>
    </citation>
    <scope>NUCLEOTIDE SEQUENCE</scope>
    <source>
        <strain evidence="2">SING2019-196</strain>
    </source>
</reference>
<accession>A0AAD3S5U8</accession>
<sequence>MGFDILTFPVGINTKYPTKIHKTSKENESGYENTCLDACFHLYTRSRARPDSGLDLPSSLSVARLSLSQNPRPVRNDEEKARARFFICAPPLERSSSGTGGRASPPPPSHGQRPKKRKLRRGFSSRTRMTFRFFFRYQTLIIP</sequence>
<comment type="caution">
    <text evidence="2">The sequence shown here is derived from an EMBL/GenBank/DDBJ whole genome shotgun (WGS) entry which is preliminary data.</text>
</comment>
<protein>
    <submittedName>
        <fullName evidence="2">Uncharacterized protein</fullName>
    </submittedName>
</protein>
<evidence type="ECO:0000313" key="2">
    <source>
        <dbReference type="EMBL" id="GMH04988.1"/>
    </source>
</evidence>